<evidence type="ECO:0000256" key="7">
    <source>
        <dbReference type="ARBA" id="ARBA00022839"/>
    </source>
</evidence>
<feature type="binding site" evidence="12">
    <location>
        <position position="212"/>
    </location>
    <ligand>
        <name>Zn(2+)</name>
        <dbReference type="ChEBI" id="CHEBI:29105"/>
        <label>1</label>
        <note>catalytic</note>
    </ligand>
</feature>
<evidence type="ECO:0000256" key="13">
    <source>
        <dbReference type="SAM" id="MobiDB-lite"/>
    </source>
</evidence>
<dbReference type="GO" id="GO:0004534">
    <property type="term" value="F:5'-3' RNA exonuclease activity"/>
    <property type="evidence" value="ECO:0007669"/>
    <property type="project" value="UniProtKB-UniRule"/>
</dbReference>
<name>A0A934WS09_9FIRM</name>
<dbReference type="HAMAP" id="MF_01491">
    <property type="entry name" value="RNase_J_bact"/>
    <property type="match status" value="1"/>
</dbReference>
<evidence type="ECO:0000256" key="11">
    <source>
        <dbReference type="PIRSR" id="PIRSR004803-2"/>
    </source>
</evidence>
<dbReference type="Proteomes" id="UP000633365">
    <property type="component" value="Unassembled WGS sequence"/>
</dbReference>
<keyword evidence="5 9" id="KW-0378">Hydrolase</keyword>
<comment type="subcellular location">
    <subcellularLocation>
        <location evidence="9">Cytoplasm</location>
    </subcellularLocation>
</comment>
<dbReference type="GO" id="GO:0003723">
    <property type="term" value="F:RNA binding"/>
    <property type="evidence" value="ECO:0007669"/>
    <property type="project" value="UniProtKB-UniRule"/>
</dbReference>
<feature type="binding site" evidence="12">
    <location>
        <position position="149"/>
    </location>
    <ligand>
        <name>Zn(2+)</name>
        <dbReference type="ChEBI" id="CHEBI:29105"/>
        <label>1</label>
        <note>catalytic</note>
    </ligand>
</feature>
<comment type="similarity">
    <text evidence="9">Belongs to the metallo-beta-lactamase superfamily. RNA-metabolizing metallo-beta-lactamase-like family. Bacterial RNase J subfamily.</text>
</comment>
<comment type="function">
    <text evidence="9">An RNase that has 5'-3' exonuclease and possibly endonuclease activity. Involved in maturation of rRNA and in some organisms also mRNA maturation and/or decay.</text>
</comment>
<feature type="compositionally biased region" description="Basic residues" evidence="13">
    <location>
        <begin position="58"/>
        <end position="73"/>
    </location>
</feature>
<feature type="binding site" evidence="12">
    <location>
        <position position="515"/>
    </location>
    <ligand>
        <name>Ca(2+)</name>
        <dbReference type="ChEBI" id="CHEBI:29108"/>
    </ligand>
</feature>
<organism evidence="15 16">
    <name type="scientific">Ruminococcus difficilis</name>
    <dbReference type="NCBI Taxonomy" id="2763069"/>
    <lineage>
        <taxon>Bacteria</taxon>
        <taxon>Bacillati</taxon>
        <taxon>Bacillota</taxon>
        <taxon>Clostridia</taxon>
        <taxon>Eubacteriales</taxon>
        <taxon>Oscillospiraceae</taxon>
        <taxon>Ruminococcus</taxon>
    </lineage>
</organism>
<dbReference type="CDD" id="cd07714">
    <property type="entry name" value="RNaseJ_MBL-fold"/>
    <property type="match status" value="1"/>
</dbReference>
<dbReference type="GO" id="GO:0004521">
    <property type="term" value="F:RNA endonuclease activity"/>
    <property type="evidence" value="ECO:0007669"/>
    <property type="project" value="UniProtKB-UniRule"/>
</dbReference>
<dbReference type="Gene3D" id="3.10.20.580">
    <property type="match status" value="1"/>
</dbReference>
<dbReference type="NCBIfam" id="TIGR00649">
    <property type="entry name" value="MG423"/>
    <property type="match status" value="1"/>
</dbReference>
<dbReference type="InterPro" id="IPR036866">
    <property type="entry name" value="RibonucZ/Hydroxyglut_hydro"/>
</dbReference>
<feature type="binding site" evidence="12">
    <location>
        <position position="148"/>
    </location>
    <ligand>
        <name>Zn(2+)</name>
        <dbReference type="ChEBI" id="CHEBI:29105"/>
        <label>1</label>
        <note>catalytic</note>
    </ligand>
</feature>
<keyword evidence="8 9" id="KW-0694">RNA-binding</keyword>
<dbReference type="InterPro" id="IPR001279">
    <property type="entry name" value="Metallo-B-lactamas"/>
</dbReference>
<keyword evidence="3 12" id="KW-0479">Metal-binding</keyword>
<dbReference type="InterPro" id="IPR004613">
    <property type="entry name" value="RNase_J"/>
</dbReference>
<dbReference type="Gene3D" id="3.40.50.10710">
    <property type="entry name" value="Metallo-hydrolase/oxidoreductase"/>
    <property type="match status" value="1"/>
</dbReference>
<dbReference type="EC" id="3.1.-.-" evidence="9"/>
<feature type="binding site" evidence="12">
    <location>
        <position position="144"/>
    </location>
    <ligand>
        <name>Zn(2+)</name>
        <dbReference type="ChEBI" id="CHEBI:29105"/>
        <label>1</label>
        <note>catalytic</note>
    </ligand>
</feature>
<dbReference type="PANTHER" id="PTHR43694:SF1">
    <property type="entry name" value="RIBONUCLEASE J"/>
    <property type="match status" value="1"/>
</dbReference>
<dbReference type="InterPro" id="IPR055132">
    <property type="entry name" value="RNase_J_b_CASP"/>
</dbReference>
<evidence type="ECO:0000256" key="2">
    <source>
        <dbReference type="ARBA" id="ARBA00022722"/>
    </source>
</evidence>
<feature type="binding site" evidence="12">
    <location>
        <position position="119"/>
    </location>
    <ligand>
        <name>Ca(2+)</name>
        <dbReference type="ChEBI" id="CHEBI:29108"/>
    </ligand>
</feature>
<evidence type="ECO:0000256" key="1">
    <source>
        <dbReference type="ARBA" id="ARBA00022490"/>
    </source>
</evidence>
<keyword evidence="12" id="KW-0106">Calcium</keyword>
<dbReference type="Gene3D" id="3.60.15.10">
    <property type="entry name" value="Ribonuclease Z/Hydroxyacylglutathione hydrolase-like"/>
    <property type="match status" value="1"/>
</dbReference>
<evidence type="ECO:0000256" key="3">
    <source>
        <dbReference type="ARBA" id="ARBA00022723"/>
    </source>
</evidence>
<dbReference type="SMART" id="SM00849">
    <property type="entry name" value="Lactamase_B"/>
    <property type="match status" value="1"/>
</dbReference>
<keyword evidence="1 9" id="KW-0963">Cytoplasm</keyword>
<dbReference type="Pfam" id="PF17770">
    <property type="entry name" value="RNase_J_C"/>
    <property type="match status" value="1"/>
</dbReference>
<keyword evidence="6 12" id="KW-0862">Zinc</keyword>
<comment type="subunit">
    <text evidence="9">Homodimer, may be a subunit of the RNA degradosome.</text>
</comment>
<feature type="binding site" evidence="9 11">
    <location>
        <begin position="436"/>
        <end position="440"/>
    </location>
    <ligand>
        <name>substrate</name>
    </ligand>
</feature>
<feature type="domain" description="Metallo-beta-lactamase" evidence="14">
    <location>
        <begin position="91"/>
        <end position="286"/>
    </location>
</feature>
<dbReference type="InterPro" id="IPR042173">
    <property type="entry name" value="RNase_J_2"/>
</dbReference>
<feature type="active site" description="Proton acceptor" evidence="10">
    <location>
        <position position="440"/>
    </location>
</feature>
<dbReference type="PIRSF" id="PIRSF004803">
    <property type="entry name" value="RnjA"/>
    <property type="match status" value="1"/>
</dbReference>
<keyword evidence="9" id="KW-0698">rRNA processing</keyword>
<evidence type="ECO:0000256" key="4">
    <source>
        <dbReference type="ARBA" id="ARBA00022759"/>
    </source>
</evidence>
<dbReference type="PANTHER" id="PTHR43694">
    <property type="entry name" value="RIBONUCLEASE J"/>
    <property type="match status" value="1"/>
</dbReference>
<evidence type="ECO:0000313" key="16">
    <source>
        <dbReference type="Proteomes" id="UP000633365"/>
    </source>
</evidence>
<comment type="cofactor">
    <cofactor evidence="12">
        <name>Zn(2+)</name>
        <dbReference type="ChEBI" id="CHEBI:29105"/>
    </cofactor>
    <text evidence="12">Binds 2 Zn(2+) ions per subunit. It is not clear if Zn(2+) or Mg(2+) is physiologically important.</text>
</comment>
<feature type="binding site" evidence="11">
    <location>
        <begin position="304"/>
        <end position="306"/>
    </location>
    <ligand>
        <name>substrate</name>
    </ligand>
</feature>
<feature type="binding site" evidence="12">
    <location>
        <position position="234"/>
    </location>
    <ligand>
        <name>Zn(2+)</name>
        <dbReference type="ChEBI" id="CHEBI:29105"/>
        <label>1</label>
        <note>catalytic</note>
    </ligand>
</feature>
<feature type="binding site" evidence="12">
    <location>
        <position position="121"/>
    </location>
    <ligand>
        <name>Ca(2+)</name>
        <dbReference type="ChEBI" id="CHEBI:29108"/>
    </ligand>
</feature>
<protein>
    <recommendedName>
        <fullName evidence="9">Ribonuclease J</fullName>
        <shortName evidence="9">RNase J</shortName>
        <ecNumber evidence="9">3.1.-.-</ecNumber>
    </recommendedName>
</protein>
<feature type="region of interest" description="Disordered" evidence="13">
    <location>
        <begin position="48"/>
        <end position="78"/>
    </location>
</feature>
<evidence type="ECO:0000256" key="6">
    <source>
        <dbReference type="ARBA" id="ARBA00022833"/>
    </source>
</evidence>
<dbReference type="Pfam" id="PF07521">
    <property type="entry name" value="RMMBL"/>
    <property type="match status" value="1"/>
</dbReference>
<dbReference type="AlphaFoldDB" id="A0A934WS09"/>
<evidence type="ECO:0000259" key="14">
    <source>
        <dbReference type="SMART" id="SM00849"/>
    </source>
</evidence>
<keyword evidence="4 9" id="KW-0255">Endonuclease</keyword>
<reference evidence="15" key="1">
    <citation type="submission" date="2021-01" db="EMBL/GenBank/DDBJ databases">
        <title>Genome public.</title>
        <authorList>
            <person name="Liu C."/>
            <person name="Sun Q."/>
        </authorList>
    </citation>
    <scope>NUCLEOTIDE SEQUENCE</scope>
    <source>
        <strain evidence="15">M6</strain>
    </source>
</reference>
<keyword evidence="2 9" id="KW-0540">Nuclease</keyword>
<evidence type="ECO:0000256" key="8">
    <source>
        <dbReference type="ARBA" id="ARBA00022884"/>
    </source>
</evidence>
<sequence length="627" mass="69409">MYMYAEISIPILVFIRNGLIYDRNKSEEYGGNFVSKERNNRNFKLKNTNIGKGQAKSKSAKSSKPKANRRPQRPTKPSVKVSFLGGLNEIGKNITLIECEGDMIIIDCGMAFPDGDMLGVDLVIPDFTYIEQNFDKVKGIVLTHGHEDHIGGLPYLLSLVNIPIYGTPLTLGLVGNKLKEHSLFNKAKLNVVNAGDTIRLGCMEVKFIHVNHSIPDAVAFAIRTPAGTLVHTGDFKIDCTPILGDAIDFSSFAQAGDEGVLALLAESTNASRPGFTRTERLVSDSLNMLFNNAANYRIIIATFASNVNRVQQIIDCAAKYGRKVAFSGRSMVNYMDVAKKLGYLNVPDNILIDLDMLDKYPREQIVLVTTGSQGEPMSALSRMAYSDHRKVVVGEGDFIIISANPIPGNEKTVGNVVDELLKRGCKVIYESMYDVHVSGHACQEELKIIHRLVRPKFFIPVHGEQKHLRKHADLAEFLGMERKNIFIGDVGSTVEINEDYMKEIAPVPAGKVFVDGLGVGDVGSIVLRDRKHLGQDGLIIIVASLDVYDGHVISGPDVVSRGFVYVRESEQLLEEVRKLALDILEDCADNNIHEWGIIKNRIKDEISKLIAQRTRRAPMILPILQEV</sequence>
<feature type="binding site" evidence="12">
    <location>
        <position position="146"/>
    </location>
    <ligand>
        <name>Zn(2+)</name>
        <dbReference type="ChEBI" id="CHEBI:29105"/>
        <label>1</label>
        <note>catalytic</note>
    </ligand>
</feature>
<comment type="caution">
    <text evidence="15">The sequence shown here is derived from an EMBL/GenBank/DDBJ whole genome shotgun (WGS) entry which is preliminary data.</text>
</comment>
<dbReference type="GO" id="GO:0005737">
    <property type="term" value="C:cytoplasm"/>
    <property type="evidence" value="ECO:0007669"/>
    <property type="project" value="UniProtKB-SubCell"/>
</dbReference>
<proteinExistence type="inferred from homology"/>
<evidence type="ECO:0000256" key="9">
    <source>
        <dbReference type="HAMAP-Rule" id="MF_01491"/>
    </source>
</evidence>
<feature type="active site" description="Proton donor" evidence="10">
    <location>
        <position position="266"/>
    </location>
</feature>
<keyword evidence="16" id="KW-1185">Reference proteome</keyword>
<dbReference type="EMBL" id="JAEQMG010000091">
    <property type="protein sequence ID" value="MBK6088850.1"/>
    <property type="molecule type" value="Genomic_DNA"/>
</dbReference>
<gene>
    <name evidence="9" type="primary">rnj</name>
    <name evidence="15" type="ORF">JKK62_09350</name>
</gene>
<dbReference type="GO" id="GO:0008270">
    <property type="term" value="F:zinc ion binding"/>
    <property type="evidence" value="ECO:0007669"/>
    <property type="project" value="InterPro"/>
</dbReference>
<comment type="cofactor">
    <cofactor evidence="12">
        <name>Ca(2+)</name>
        <dbReference type="ChEBI" id="CHEBI:29108"/>
    </cofactor>
    <text evidence="12">Binds 1 Ca(2+) cation per subunit. Seen in 1 crystal structure, it is not clear if it is physiologically important.</text>
</comment>
<accession>A0A934WS09</accession>
<evidence type="ECO:0000313" key="15">
    <source>
        <dbReference type="EMBL" id="MBK6088850.1"/>
    </source>
</evidence>
<evidence type="ECO:0000256" key="5">
    <source>
        <dbReference type="ARBA" id="ARBA00022801"/>
    </source>
</evidence>
<dbReference type="InterPro" id="IPR011108">
    <property type="entry name" value="RMMBL"/>
</dbReference>
<evidence type="ECO:0000256" key="12">
    <source>
        <dbReference type="PIRSR" id="PIRSR004803-3"/>
    </source>
</evidence>
<feature type="binding site" evidence="12">
    <location>
        <position position="462"/>
    </location>
    <ligand>
        <name>Zn(2+)</name>
        <dbReference type="ChEBI" id="CHEBI:29105"/>
        <label>1</label>
        <note>catalytic</note>
    </ligand>
</feature>
<evidence type="ECO:0000256" key="10">
    <source>
        <dbReference type="PIRSR" id="PIRSR004803-1"/>
    </source>
</evidence>
<dbReference type="InterPro" id="IPR030854">
    <property type="entry name" value="RNase_J_bac"/>
</dbReference>
<dbReference type="Pfam" id="PF00753">
    <property type="entry name" value="Lactamase_B"/>
    <property type="match status" value="1"/>
</dbReference>
<dbReference type="Pfam" id="PF22505">
    <property type="entry name" value="RNase_J_b_CASP"/>
    <property type="match status" value="1"/>
</dbReference>
<dbReference type="InterPro" id="IPR041636">
    <property type="entry name" value="RNase_J_C"/>
</dbReference>
<dbReference type="SUPFAM" id="SSF56281">
    <property type="entry name" value="Metallo-hydrolase/oxidoreductase"/>
    <property type="match status" value="1"/>
</dbReference>
<keyword evidence="7 9" id="KW-0269">Exonuclease</keyword>
<dbReference type="GO" id="GO:0006364">
    <property type="term" value="P:rRNA processing"/>
    <property type="evidence" value="ECO:0007669"/>
    <property type="project" value="UniProtKB-UniRule"/>
</dbReference>